<evidence type="ECO:0000256" key="3">
    <source>
        <dbReference type="ARBA" id="ARBA00008281"/>
    </source>
</evidence>
<keyword evidence="12" id="KW-0282">Flagellum</keyword>
<keyword evidence="12" id="KW-0969">Cilium</keyword>
<gene>
    <name evidence="12" type="primary">fliL</name>
    <name evidence="12" type="ORF">OCH7691_04292</name>
</gene>
<dbReference type="GO" id="GO:0005886">
    <property type="term" value="C:plasma membrane"/>
    <property type="evidence" value="ECO:0007669"/>
    <property type="project" value="UniProtKB-SubCell"/>
</dbReference>
<dbReference type="PANTHER" id="PTHR35091">
    <property type="entry name" value="FLAGELLAR PROTEIN FLIL"/>
    <property type="match status" value="1"/>
</dbReference>
<proteinExistence type="inferred from homology"/>
<dbReference type="InterPro" id="IPR005503">
    <property type="entry name" value="FliL"/>
</dbReference>
<keyword evidence="13" id="KW-1185">Reference proteome</keyword>
<comment type="subcellular location">
    <subcellularLocation>
        <location evidence="10">Cell inner membrane</location>
    </subcellularLocation>
    <subcellularLocation>
        <location evidence="2">Cell membrane</location>
        <topology evidence="2">Single-pass membrane protein</topology>
    </subcellularLocation>
</comment>
<evidence type="ECO:0000256" key="2">
    <source>
        <dbReference type="ARBA" id="ARBA00004162"/>
    </source>
</evidence>
<evidence type="ECO:0000256" key="10">
    <source>
        <dbReference type="RuleBase" id="RU364125"/>
    </source>
</evidence>
<name>A0A1Y5TYQ1_9PROT</name>
<keyword evidence="9 10" id="KW-0472">Membrane</keyword>
<dbReference type="Proteomes" id="UP000193200">
    <property type="component" value="Unassembled WGS sequence"/>
</dbReference>
<dbReference type="PANTHER" id="PTHR35091:SF2">
    <property type="entry name" value="FLAGELLAR PROTEIN FLIL"/>
    <property type="match status" value="1"/>
</dbReference>
<dbReference type="OrthoDB" id="7304620at2"/>
<feature type="compositionally biased region" description="Basic and acidic residues" evidence="11">
    <location>
        <begin position="67"/>
        <end position="77"/>
    </location>
</feature>
<keyword evidence="6 10" id="KW-0812">Transmembrane</keyword>
<comment type="similarity">
    <text evidence="3 10">Belongs to the FliL family.</text>
</comment>
<organism evidence="12 13">
    <name type="scientific">Oceanibacterium hippocampi</name>
    <dbReference type="NCBI Taxonomy" id="745714"/>
    <lineage>
        <taxon>Bacteria</taxon>
        <taxon>Pseudomonadati</taxon>
        <taxon>Pseudomonadota</taxon>
        <taxon>Alphaproteobacteria</taxon>
        <taxon>Sneathiellales</taxon>
        <taxon>Sneathiellaceae</taxon>
        <taxon>Oceanibacterium</taxon>
    </lineage>
</organism>
<evidence type="ECO:0000313" key="13">
    <source>
        <dbReference type="Proteomes" id="UP000193200"/>
    </source>
</evidence>
<dbReference type="RefSeq" id="WP_085885629.1">
    <property type="nucleotide sequence ID" value="NZ_FWFR01000006.1"/>
</dbReference>
<keyword evidence="7 10" id="KW-0283">Flagellar rotation</keyword>
<comment type="function">
    <text evidence="1 10">Controls the rotational direction of flagella during chemotaxis.</text>
</comment>
<keyword evidence="4" id="KW-1003">Cell membrane</keyword>
<evidence type="ECO:0000256" key="9">
    <source>
        <dbReference type="ARBA" id="ARBA00023136"/>
    </source>
</evidence>
<dbReference type="GO" id="GO:0071978">
    <property type="term" value="P:bacterial-type flagellum-dependent swarming motility"/>
    <property type="evidence" value="ECO:0007669"/>
    <property type="project" value="TreeGrafter"/>
</dbReference>
<sequence>MADSENEDAEVDGEEAKKKKKGMSGKKLILFVVLPVLLLVGGGAGAYFAGALDGLLGAEDTADAGEGEQHASAEAEGGHGAAPANENVSHGGGVVFYDLPEMLVNLNTGGKRTSYLKIRVSLELADEAAVPQIEHLLPRVLDNFQTYLRELRNEDLKGSGGLYRLKEELLIRVNTALKPVRINDVLFKEMLVQ</sequence>
<keyword evidence="8 10" id="KW-1133">Transmembrane helix</keyword>
<evidence type="ECO:0000256" key="4">
    <source>
        <dbReference type="ARBA" id="ARBA00022475"/>
    </source>
</evidence>
<reference evidence="12 13" key="1">
    <citation type="submission" date="2017-03" db="EMBL/GenBank/DDBJ databases">
        <authorList>
            <person name="Afonso C.L."/>
            <person name="Miller P.J."/>
            <person name="Scott M.A."/>
            <person name="Spackman E."/>
            <person name="Goraichik I."/>
            <person name="Dimitrov K.M."/>
            <person name="Suarez D.L."/>
            <person name="Swayne D.E."/>
        </authorList>
    </citation>
    <scope>NUCLEOTIDE SEQUENCE [LARGE SCALE GENOMIC DNA]</scope>
    <source>
        <strain evidence="12 13">CECT 7691</strain>
    </source>
</reference>
<feature type="region of interest" description="Disordered" evidence="11">
    <location>
        <begin position="62"/>
        <end position="84"/>
    </location>
</feature>
<dbReference type="GO" id="GO:0009425">
    <property type="term" value="C:bacterial-type flagellum basal body"/>
    <property type="evidence" value="ECO:0007669"/>
    <property type="project" value="InterPro"/>
</dbReference>
<evidence type="ECO:0000256" key="5">
    <source>
        <dbReference type="ARBA" id="ARBA00022500"/>
    </source>
</evidence>
<dbReference type="Pfam" id="PF03748">
    <property type="entry name" value="FliL"/>
    <property type="match status" value="1"/>
</dbReference>
<evidence type="ECO:0000256" key="7">
    <source>
        <dbReference type="ARBA" id="ARBA00022779"/>
    </source>
</evidence>
<keyword evidence="12" id="KW-0966">Cell projection</keyword>
<dbReference type="InParanoid" id="A0A1Y5TYQ1"/>
<evidence type="ECO:0000256" key="6">
    <source>
        <dbReference type="ARBA" id="ARBA00022692"/>
    </source>
</evidence>
<feature type="transmembrane region" description="Helical" evidence="10">
    <location>
        <begin position="28"/>
        <end position="49"/>
    </location>
</feature>
<keyword evidence="10" id="KW-0997">Cell inner membrane</keyword>
<dbReference type="AlphaFoldDB" id="A0A1Y5TYQ1"/>
<accession>A0A1Y5TYQ1</accession>
<evidence type="ECO:0000256" key="8">
    <source>
        <dbReference type="ARBA" id="ARBA00022989"/>
    </source>
</evidence>
<dbReference type="EMBL" id="FWFR01000006">
    <property type="protein sequence ID" value="SLN77130.1"/>
    <property type="molecule type" value="Genomic_DNA"/>
</dbReference>
<evidence type="ECO:0000313" key="12">
    <source>
        <dbReference type="EMBL" id="SLN77130.1"/>
    </source>
</evidence>
<evidence type="ECO:0000256" key="11">
    <source>
        <dbReference type="SAM" id="MobiDB-lite"/>
    </source>
</evidence>
<keyword evidence="5 10" id="KW-0145">Chemotaxis</keyword>
<evidence type="ECO:0000256" key="1">
    <source>
        <dbReference type="ARBA" id="ARBA00002254"/>
    </source>
</evidence>
<dbReference type="GO" id="GO:0006935">
    <property type="term" value="P:chemotaxis"/>
    <property type="evidence" value="ECO:0007669"/>
    <property type="project" value="UniProtKB-KW"/>
</dbReference>
<protein>
    <recommendedName>
        <fullName evidence="10">Flagellar protein FliL</fullName>
    </recommendedName>
</protein>